<accession>A0A8E7EHC0</accession>
<gene>
    <name evidence="2" type="ORF">KHC33_16215</name>
</gene>
<organism evidence="2 3">
    <name type="scientific">Methanospirillum purgamenti</name>
    <dbReference type="NCBI Taxonomy" id="2834276"/>
    <lineage>
        <taxon>Archaea</taxon>
        <taxon>Methanobacteriati</taxon>
        <taxon>Methanobacteriota</taxon>
        <taxon>Stenosarchaea group</taxon>
        <taxon>Methanomicrobia</taxon>
        <taxon>Methanomicrobiales</taxon>
        <taxon>Methanospirillaceae</taxon>
        <taxon>Methanospirillum</taxon>
    </lineage>
</organism>
<dbReference type="InterPro" id="IPR013229">
    <property type="entry name" value="PEGA"/>
</dbReference>
<dbReference type="AlphaFoldDB" id="A0A8E7EHC0"/>
<dbReference type="PANTHER" id="PTHR36194:SF1">
    <property type="entry name" value="S-LAYER-LIKE PROTEIN"/>
    <property type="match status" value="1"/>
</dbReference>
<dbReference type="KEGG" id="mrtj:KHC33_16215"/>
<evidence type="ECO:0000313" key="2">
    <source>
        <dbReference type="EMBL" id="QVV88827.1"/>
    </source>
</evidence>
<feature type="domain" description="PEGA" evidence="1">
    <location>
        <begin position="190"/>
        <end position="256"/>
    </location>
</feature>
<proteinExistence type="predicted"/>
<keyword evidence="3" id="KW-1185">Reference proteome</keyword>
<dbReference type="Proteomes" id="UP000680656">
    <property type="component" value="Chromosome"/>
</dbReference>
<protein>
    <submittedName>
        <fullName evidence="2">PEGA domain-containing protein</fullName>
    </submittedName>
</protein>
<sequence>MNRHIILMGLVVLLTMLCSQVIADEKTFSSPGIGYIEIRSEIEGARVYFDTLYMGYVSGGSLTIPVDTSVAPSWQNVRVEYSGYAPYAGPFIQTEPTKTIAYLVNLSKTTYDNFGIVKFVSDPVGAEFFLNNVSMGATPDSGVLIAYTVPRGLYAVSARRPGDKPVSDQLYVDDNALTTYRVEMVPSPFGELQVNSSPEGGDIYLDNRVVGLTPLKLTGISVGEHGVQVRKAGYQDWVANVSITGGSMGSIEAVLVSTPQPESLPSCSPVEPGKQ</sequence>
<dbReference type="PANTHER" id="PTHR36194">
    <property type="entry name" value="S-LAYER-LIKE PROTEIN"/>
    <property type="match status" value="1"/>
</dbReference>
<dbReference type="GeneID" id="65567217"/>
<evidence type="ECO:0000259" key="1">
    <source>
        <dbReference type="Pfam" id="PF08308"/>
    </source>
</evidence>
<name>A0A8E7EHC0_9EURY</name>
<dbReference type="RefSeq" id="WP_214419630.1">
    <property type="nucleotide sequence ID" value="NZ_CP075546.1"/>
</dbReference>
<evidence type="ECO:0000313" key="3">
    <source>
        <dbReference type="Proteomes" id="UP000680656"/>
    </source>
</evidence>
<reference evidence="2 3" key="1">
    <citation type="submission" date="2021-05" db="EMBL/GenBank/DDBJ databases">
        <title>A novel Methanospirillum isolate from a pyrite-forming mixed culture.</title>
        <authorList>
            <person name="Bunk B."/>
            <person name="Sproer C."/>
            <person name="Spring S."/>
            <person name="Pester M."/>
        </authorList>
    </citation>
    <scope>NUCLEOTIDE SEQUENCE [LARGE SCALE GENOMIC DNA]</scope>
    <source>
        <strain evidence="2 3">J.3.6.1-F.2.7.3</strain>
    </source>
</reference>
<dbReference type="Pfam" id="PF08308">
    <property type="entry name" value="PEGA"/>
    <property type="match status" value="1"/>
</dbReference>
<dbReference type="EMBL" id="CP075546">
    <property type="protein sequence ID" value="QVV88827.1"/>
    <property type="molecule type" value="Genomic_DNA"/>
</dbReference>